<dbReference type="Proteomes" id="UP000236752">
    <property type="component" value="Unassembled WGS sequence"/>
</dbReference>
<protein>
    <submittedName>
        <fullName evidence="8">3-phenylpropionate/trans-cinnamate dioxygenase ferredoxin subunit</fullName>
    </submittedName>
</protein>
<keyword evidence="1" id="KW-0001">2Fe-2S</keyword>
<accession>A0A1H5ZYS0</accession>
<keyword evidence="8" id="KW-0560">Oxidoreductase</keyword>
<name>A0A1H5ZYS0_9RHOB</name>
<keyword evidence="2" id="KW-0479">Metal-binding</keyword>
<dbReference type="CDD" id="cd03528">
    <property type="entry name" value="Rieske_RO_ferredoxin"/>
    <property type="match status" value="1"/>
</dbReference>
<dbReference type="NCBIfam" id="TIGR02377">
    <property type="entry name" value="MocE_fam_FeS"/>
    <property type="match status" value="1"/>
</dbReference>
<comment type="cofactor">
    <cofactor evidence="5">
        <name>[2Fe-2S] cluster</name>
        <dbReference type="ChEBI" id="CHEBI:190135"/>
    </cofactor>
</comment>
<feature type="domain" description="Rieske" evidence="7">
    <location>
        <begin position="5"/>
        <end position="101"/>
    </location>
</feature>
<dbReference type="AlphaFoldDB" id="A0A1H5ZYS0"/>
<keyword evidence="3" id="KW-0408">Iron</keyword>
<dbReference type="EMBL" id="FNUZ01000004">
    <property type="protein sequence ID" value="SEG41663.1"/>
    <property type="molecule type" value="Genomic_DNA"/>
</dbReference>
<evidence type="ECO:0000313" key="8">
    <source>
        <dbReference type="EMBL" id="SEG41663.1"/>
    </source>
</evidence>
<keyword evidence="8" id="KW-0223">Dioxygenase</keyword>
<dbReference type="Gene3D" id="2.102.10.10">
    <property type="entry name" value="Rieske [2Fe-2S] iron-sulphur domain"/>
    <property type="match status" value="1"/>
</dbReference>
<dbReference type="SUPFAM" id="SSF50022">
    <property type="entry name" value="ISP domain"/>
    <property type="match status" value="1"/>
</dbReference>
<dbReference type="Pfam" id="PF00355">
    <property type="entry name" value="Rieske"/>
    <property type="match status" value="1"/>
</dbReference>
<evidence type="ECO:0000256" key="6">
    <source>
        <dbReference type="ARBA" id="ARBA00038001"/>
    </source>
</evidence>
<dbReference type="GO" id="GO:0046872">
    <property type="term" value="F:metal ion binding"/>
    <property type="evidence" value="ECO:0007669"/>
    <property type="project" value="UniProtKB-KW"/>
</dbReference>
<evidence type="ECO:0000256" key="5">
    <source>
        <dbReference type="ARBA" id="ARBA00034078"/>
    </source>
</evidence>
<evidence type="ECO:0000259" key="7">
    <source>
        <dbReference type="PROSITE" id="PS51296"/>
    </source>
</evidence>
<dbReference type="GO" id="GO:0051537">
    <property type="term" value="F:2 iron, 2 sulfur cluster binding"/>
    <property type="evidence" value="ECO:0007669"/>
    <property type="project" value="UniProtKB-KW"/>
</dbReference>
<dbReference type="PROSITE" id="PS51296">
    <property type="entry name" value="RIESKE"/>
    <property type="match status" value="1"/>
</dbReference>
<dbReference type="PANTHER" id="PTHR21496:SF0">
    <property type="entry name" value="RIESKE DOMAIN-CONTAINING PROTEIN"/>
    <property type="match status" value="1"/>
</dbReference>
<evidence type="ECO:0000256" key="4">
    <source>
        <dbReference type="ARBA" id="ARBA00023014"/>
    </source>
</evidence>
<dbReference type="InterPro" id="IPR012747">
    <property type="entry name" value="MocE_2FeS"/>
</dbReference>
<keyword evidence="9" id="KW-1185">Reference proteome</keyword>
<dbReference type="InterPro" id="IPR017941">
    <property type="entry name" value="Rieske_2Fe-2S"/>
</dbReference>
<evidence type="ECO:0000256" key="2">
    <source>
        <dbReference type="ARBA" id="ARBA00022723"/>
    </source>
</evidence>
<evidence type="ECO:0000256" key="1">
    <source>
        <dbReference type="ARBA" id="ARBA00022714"/>
    </source>
</evidence>
<comment type="similarity">
    <text evidence="6">Belongs to the bacterial ring-hydroxylating dioxygenase ferredoxin component family.</text>
</comment>
<dbReference type="RefSeq" id="WP_103911057.1">
    <property type="nucleotide sequence ID" value="NZ_FNUZ01000004.1"/>
</dbReference>
<organism evidence="8 9">
    <name type="scientific">Thalassococcus halodurans</name>
    <dbReference type="NCBI Taxonomy" id="373675"/>
    <lineage>
        <taxon>Bacteria</taxon>
        <taxon>Pseudomonadati</taxon>
        <taxon>Pseudomonadota</taxon>
        <taxon>Alphaproteobacteria</taxon>
        <taxon>Rhodobacterales</taxon>
        <taxon>Roseobacteraceae</taxon>
        <taxon>Thalassococcus</taxon>
    </lineage>
</organism>
<dbReference type="PANTHER" id="PTHR21496">
    <property type="entry name" value="FERREDOXIN-RELATED"/>
    <property type="match status" value="1"/>
</dbReference>
<dbReference type="InterPro" id="IPR036922">
    <property type="entry name" value="Rieske_2Fe-2S_sf"/>
</dbReference>
<evidence type="ECO:0000256" key="3">
    <source>
        <dbReference type="ARBA" id="ARBA00023004"/>
    </source>
</evidence>
<proteinExistence type="inferred from homology"/>
<keyword evidence="4" id="KW-0411">Iron-sulfur</keyword>
<dbReference type="OrthoDB" id="9794175at2"/>
<gene>
    <name evidence="8" type="ORF">SAMN04488045_2733</name>
</gene>
<sequence length="103" mass="11731">MPTWIDACAAEDIDEEDVIRFDHGDRTFIIVRDHEDNYYCTDGLCTHEDVHLCDGLVVEATIECPKHASIFDMTNGEVETPPACENLHTYQTKVEDGRVFVEI</sequence>
<evidence type="ECO:0000313" key="9">
    <source>
        <dbReference type="Proteomes" id="UP000236752"/>
    </source>
</evidence>
<reference evidence="8 9" key="1">
    <citation type="submission" date="2016-10" db="EMBL/GenBank/DDBJ databases">
        <authorList>
            <person name="de Groot N.N."/>
        </authorList>
    </citation>
    <scope>NUCLEOTIDE SEQUENCE [LARGE SCALE GENOMIC DNA]</scope>
    <source>
        <strain evidence="8 9">DSM 26915</strain>
    </source>
</reference>
<dbReference type="GO" id="GO:0051213">
    <property type="term" value="F:dioxygenase activity"/>
    <property type="evidence" value="ECO:0007669"/>
    <property type="project" value="UniProtKB-KW"/>
</dbReference>